<dbReference type="AlphaFoldDB" id="C7MAE6"/>
<keyword evidence="2" id="KW-0472">Membrane</keyword>
<accession>C7MAE6</accession>
<dbReference type="EMBL" id="CP001643">
    <property type="protein sequence ID" value="ACU84704.1"/>
    <property type="molecule type" value="Genomic_DNA"/>
</dbReference>
<protein>
    <recommendedName>
        <fullName evidence="3">Protein-glutamine gamma-glutamyltransferase-like C-terminal domain-containing protein</fullName>
    </recommendedName>
</protein>
<dbReference type="PATRIC" id="fig|446465.5.peg.843"/>
<feature type="transmembrane region" description="Helical" evidence="2">
    <location>
        <begin position="26"/>
        <end position="48"/>
    </location>
</feature>
<evidence type="ECO:0000256" key="2">
    <source>
        <dbReference type="SAM" id="Phobius"/>
    </source>
</evidence>
<evidence type="ECO:0000259" key="3">
    <source>
        <dbReference type="Pfam" id="PF13559"/>
    </source>
</evidence>
<organism evidence="4 5">
    <name type="scientific">Brachybacterium faecium (strain ATCC 43885 / DSM 4810 / JCM 11609 / LMG 19847 / NBRC 14762 / NCIMB 9860 / 6-10)</name>
    <dbReference type="NCBI Taxonomy" id="446465"/>
    <lineage>
        <taxon>Bacteria</taxon>
        <taxon>Bacillati</taxon>
        <taxon>Actinomycetota</taxon>
        <taxon>Actinomycetes</taxon>
        <taxon>Micrococcales</taxon>
        <taxon>Dermabacteraceae</taxon>
        <taxon>Brachybacterium</taxon>
    </lineage>
</organism>
<proteinExistence type="predicted"/>
<dbReference type="eggNOG" id="ENOG50331S3">
    <property type="taxonomic scope" value="Bacteria"/>
</dbReference>
<dbReference type="OrthoDB" id="5198230at2"/>
<feature type="transmembrane region" description="Helical" evidence="2">
    <location>
        <begin position="98"/>
        <end position="120"/>
    </location>
</feature>
<evidence type="ECO:0000313" key="4">
    <source>
        <dbReference type="EMBL" id="ACU84704.1"/>
    </source>
</evidence>
<keyword evidence="5" id="KW-1185">Reference proteome</keyword>
<dbReference type="Pfam" id="PF13559">
    <property type="entry name" value="DUF4129"/>
    <property type="match status" value="1"/>
</dbReference>
<dbReference type="Proteomes" id="UP000001919">
    <property type="component" value="Chromosome"/>
</dbReference>
<evidence type="ECO:0000256" key="1">
    <source>
        <dbReference type="SAM" id="MobiDB-lite"/>
    </source>
</evidence>
<keyword evidence="2" id="KW-1133">Transmembrane helix</keyword>
<feature type="domain" description="Protein-glutamine gamma-glutamyltransferase-like C-terminal" evidence="3">
    <location>
        <begin position="175"/>
        <end position="244"/>
    </location>
</feature>
<reference evidence="4 5" key="1">
    <citation type="journal article" date="2009" name="Stand. Genomic Sci.">
        <title>Complete genome sequence of Brachybacterium faecium type strain (Schefferle 6-10).</title>
        <authorList>
            <person name="Lapidus A."/>
            <person name="Pukall R."/>
            <person name="Labuttii K."/>
            <person name="Copeland A."/>
            <person name="Del Rio T.G."/>
            <person name="Nolan M."/>
            <person name="Chen F."/>
            <person name="Lucas S."/>
            <person name="Tice H."/>
            <person name="Cheng J.F."/>
            <person name="Bruce D."/>
            <person name="Goodwin L."/>
            <person name="Pitluck S."/>
            <person name="Rohde M."/>
            <person name="Goker M."/>
            <person name="Pati A."/>
            <person name="Ivanova N."/>
            <person name="Mavrommatis K."/>
            <person name="Chen A."/>
            <person name="Palaniappan K."/>
            <person name="D'haeseleer P."/>
            <person name="Chain P."/>
            <person name="Bristow J."/>
            <person name="Eisen J.A."/>
            <person name="Markowitz V."/>
            <person name="Hugenholtz P."/>
            <person name="Kyrpides N.C."/>
            <person name="Klenk H.P."/>
        </authorList>
    </citation>
    <scope>NUCLEOTIDE SEQUENCE [LARGE SCALE GENOMIC DNA]</scope>
    <source>
        <strain evidence="5">ATCC 43885 / DSM 4810 / JCM 11609 / LMG 19847 / NBRC 14762 / NCIMB 9860 / 6-10</strain>
    </source>
</reference>
<keyword evidence="2" id="KW-0812">Transmembrane</keyword>
<evidence type="ECO:0000313" key="5">
    <source>
        <dbReference type="Proteomes" id="UP000001919"/>
    </source>
</evidence>
<sequence length="260" mass="28177">MSGARLPVRTQQGRRSSRGDVGDHRIVVVVVLCAMLGALALVTLGAGADRGEIAVFTEERGDGIEWESTPEPEDELELPSQTPPLEPPEQVGDDGDGWVPYLLMGLAAAVLLAGVVWIALRMRALSRRRPDTAADTEDSEDAEEELTTQQARAALDDARARLSTVVDAHDAVIAAWLALERTIAAAGIRRRPSQTTLEFVQGELSDLHLDAEALDQLSHLYRRALFDAQPLDERARESALACLDLLTQDLDSVRAGEARS</sequence>
<feature type="compositionally biased region" description="Acidic residues" evidence="1">
    <location>
        <begin position="64"/>
        <end position="77"/>
    </location>
</feature>
<name>C7MAE6_BRAFD</name>
<dbReference type="HOGENOM" id="CLU_093434_0_0_11"/>
<feature type="region of interest" description="Disordered" evidence="1">
    <location>
        <begin position="60"/>
        <end position="93"/>
    </location>
</feature>
<dbReference type="InterPro" id="IPR025403">
    <property type="entry name" value="TgpA-like_C"/>
</dbReference>
<dbReference type="STRING" id="446465.Bfae_08500"/>
<dbReference type="KEGG" id="bfa:Bfae_08500"/>
<gene>
    <name evidence="4" type="ordered locus">Bfae_08500</name>
</gene>